<dbReference type="PANTHER" id="PTHR12219">
    <property type="entry name" value="NADH-UBIQUINONE OXIDOREDUCTASE"/>
    <property type="match status" value="1"/>
</dbReference>
<reference evidence="13" key="2">
    <citation type="submission" date="2018-07" db="EMBL/GenBank/DDBJ databases">
        <authorList>
            <person name="Quirk P.G."/>
            <person name="Krulwich T.A."/>
        </authorList>
    </citation>
    <scope>NUCLEOTIDE SEQUENCE</scope>
</reference>
<evidence type="ECO:0000256" key="4">
    <source>
        <dbReference type="ARBA" id="ARBA00022448"/>
    </source>
</evidence>
<keyword evidence="7 11" id="KW-0809">Transit peptide</keyword>
<evidence type="ECO:0000256" key="11">
    <source>
        <dbReference type="RuleBase" id="RU367010"/>
    </source>
</evidence>
<evidence type="ECO:0000313" key="13">
    <source>
        <dbReference type="EMBL" id="SSX28634.1"/>
    </source>
</evidence>
<keyword evidence="10 11" id="KW-0472">Membrane</keyword>
<comment type="subcellular location">
    <subcellularLocation>
        <location evidence="11">Mitochondrion inner membrane</location>
        <topology evidence="11">Peripheral membrane protein</topology>
        <orientation evidence="11">Matrix side</orientation>
    </subcellularLocation>
</comment>
<protein>
    <recommendedName>
        <fullName evidence="3 11">NADH dehydrogenase [ubiquinone] iron-sulfur protein 4, mitochondrial</fullName>
    </recommendedName>
</protein>
<keyword evidence="9 11" id="KW-0496">Mitochondrion</keyword>
<organism evidence="13">
    <name type="scientific">Culicoides sonorensis</name>
    <name type="common">Biting midge</name>
    <dbReference type="NCBI Taxonomy" id="179676"/>
    <lineage>
        <taxon>Eukaryota</taxon>
        <taxon>Metazoa</taxon>
        <taxon>Ecdysozoa</taxon>
        <taxon>Arthropoda</taxon>
        <taxon>Hexapoda</taxon>
        <taxon>Insecta</taxon>
        <taxon>Pterygota</taxon>
        <taxon>Neoptera</taxon>
        <taxon>Endopterygota</taxon>
        <taxon>Diptera</taxon>
        <taxon>Nematocera</taxon>
        <taxon>Chironomoidea</taxon>
        <taxon>Ceratopogonidae</taxon>
        <taxon>Ceratopogoninae</taxon>
        <taxon>Culicoides</taxon>
        <taxon>Monoculicoides</taxon>
    </lineage>
</organism>
<comment type="similarity">
    <text evidence="2 11">Belongs to the complex I NDUFS4 subunit family.</text>
</comment>
<dbReference type="AlphaFoldDB" id="A0A336ME65"/>
<dbReference type="Pfam" id="PF04800">
    <property type="entry name" value="NDUS4"/>
    <property type="match status" value="1"/>
</dbReference>
<dbReference type="VEuPathDB" id="VectorBase:CSON000307"/>
<evidence type="ECO:0000256" key="2">
    <source>
        <dbReference type="ARBA" id="ARBA00005882"/>
    </source>
</evidence>
<evidence type="ECO:0000256" key="8">
    <source>
        <dbReference type="ARBA" id="ARBA00022982"/>
    </source>
</evidence>
<evidence type="ECO:0000256" key="6">
    <source>
        <dbReference type="ARBA" id="ARBA00022792"/>
    </source>
</evidence>
<comment type="function">
    <text evidence="1 11">Accessory subunit of the mitochondrial membrane respiratory chain NADH dehydrogenase (Complex I), that is believed not to be involved in catalysis. Complex I functions in the transfer of electrons from NADH to the respiratory chain. The immediate electron acceptor for the enzyme is believed to be ubiquinone.</text>
</comment>
<name>A0A336ME65_CULSO</name>
<dbReference type="FunFam" id="3.30.160.190:FF:000001">
    <property type="entry name" value="NADH-ubiquinone oxidoreductase 21 kDa subunit mitochondrial"/>
    <property type="match status" value="1"/>
</dbReference>
<evidence type="ECO:0000256" key="7">
    <source>
        <dbReference type="ARBA" id="ARBA00022946"/>
    </source>
</evidence>
<dbReference type="Gene3D" id="3.30.160.190">
    <property type="entry name" value="atu1810 like domain"/>
    <property type="match status" value="1"/>
</dbReference>
<evidence type="ECO:0000256" key="3">
    <source>
        <dbReference type="ARBA" id="ARBA00015796"/>
    </source>
</evidence>
<gene>
    <name evidence="13" type="primary">CSON000307</name>
</gene>
<dbReference type="EMBL" id="UFQS01001050">
    <property type="protein sequence ID" value="SSX08722.1"/>
    <property type="molecule type" value="Genomic_DNA"/>
</dbReference>
<dbReference type="GO" id="GO:0022900">
    <property type="term" value="P:electron transport chain"/>
    <property type="evidence" value="ECO:0007669"/>
    <property type="project" value="InterPro"/>
</dbReference>
<dbReference type="InterPro" id="IPR038532">
    <property type="entry name" value="NDUFS4-like_sf"/>
</dbReference>
<evidence type="ECO:0000256" key="9">
    <source>
        <dbReference type="ARBA" id="ARBA00023128"/>
    </source>
</evidence>
<sequence>MALAFRNITKLGATQWLRSSFSTSSLVCKDVLSTKEPVIEDNNLVTLKPEEIRQKQKLAGTIAVPTKVDMSPISGVPEEHVKGRRVRIYVPCKNSMQSGTNNLHHWEIEFDNRERWENPLMGWTSTGDPLSNMKVEFNSKEEAIEHCEKNGWRWFVDGDVREKPSRVKNYGVNFAWNRRTRVSTK</sequence>
<evidence type="ECO:0000313" key="12">
    <source>
        <dbReference type="EMBL" id="SSX08722.1"/>
    </source>
</evidence>
<keyword evidence="5 11" id="KW-0679">Respiratory chain</keyword>
<dbReference type="InterPro" id="IPR006885">
    <property type="entry name" value="NADH_UbQ_FeS_4_mit-like"/>
</dbReference>
<evidence type="ECO:0000256" key="1">
    <source>
        <dbReference type="ARBA" id="ARBA00003195"/>
    </source>
</evidence>
<reference evidence="12" key="1">
    <citation type="submission" date="2018-04" db="EMBL/GenBank/DDBJ databases">
        <authorList>
            <person name="Go L.Y."/>
            <person name="Mitchell J.A."/>
        </authorList>
    </citation>
    <scope>NUCLEOTIDE SEQUENCE</scope>
    <source>
        <tissue evidence="12">Whole organism</tissue>
    </source>
</reference>
<keyword evidence="6 11" id="KW-0999">Mitochondrion inner membrane</keyword>
<dbReference type="OMA" id="GTIMKFD"/>
<evidence type="ECO:0000256" key="10">
    <source>
        <dbReference type="ARBA" id="ARBA00023136"/>
    </source>
</evidence>
<dbReference type="GO" id="GO:0005743">
    <property type="term" value="C:mitochondrial inner membrane"/>
    <property type="evidence" value="ECO:0007669"/>
    <property type="project" value="UniProtKB-SubCell"/>
</dbReference>
<keyword evidence="8 11" id="KW-0249">Electron transport</keyword>
<keyword evidence="4 11" id="KW-0813">Transport</keyword>
<proteinExistence type="inferred from homology"/>
<accession>A0A336ME65</accession>
<evidence type="ECO:0000256" key="5">
    <source>
        <dbReference type="ARBA" id="ARBA00022660"/>
    </source>
</evidence>
<dbReference type="EMBL" id="UFQT01001050">
    <property type="protein sequence ID" value="SSX28634.1"/>
    <property type="molecule type" value="Genomic_DNA"/>
</dbReference>
<dbReference type="PANTHER" id="PTHR12219:SF8">
    <property type="entry name" value="NADH DEHYDROGENASE [UBIQUINONE] IRON-SULFUR PROTEIN 4, MITOCHONDRIAL"/>
    <property type="match status" value="1"/>
</dbReference>